<evidence type="ECO:0000313" key="1">
    <source>
        <dbReference type="Proteomes" id="UP000887579"/>
    </source>
</evidence>
<accession>A0AC34F9W5</accession>
<name>A0AC34F9W5_9BILA</name>
<protein>
    <submittedName>
        <fullName evidence="2">Rab-GAP TBC domain-containing protein</fullName>
    </submittedName>
</protein>
<dbReference type="WBParaSite" id="ES5_v2.g13938.t1">
    <property type="protein sequence ID" value="ES5_v2.g13938.t1"/>
    <property type="gene ID" value="ES5_v2.g13938"/>
</dbReference>
<reference evidence="2" key="1">
    <citation type="submission" date="2022-11" db="UniProtKB">
        <authorList>
            <consortium name="WormBaseParasite"/>
        </authorList>
    </citation>
    <scope>IDENTIFICATION</scope>
</reference>
<sequence>MEQYQIHITNNQRTNGSVFEEQWQKFRQNCENYESLNKYCRSGALRDSVFRSIAWRILLGSLPLNKDLWVQRAKQNRDNYKTWKEKIPANPREEVFDMDLGLNNPLSLHSGSPWQQFFEEQEIKDIIGKDVKRTFPEVHFFAGDNVRQILSDVLFIYAKRNPKISYRQGMHEILAPLLFVLHADRQSIDHFTELQIETDINNTDLQLLKILNDPRYIEHDAYDLFSKAMNIVESFYNVADENFADESVPCSPLPASPFSLFVSKKIQIIKRKLSFRNEMTKSKAPWIAKLEVIYDQKLRSIDFALWSHLNALDISPRLFGLRWLRLLYGREFPFPDLLFLWDVIFTDRPTFTIIEDIFVAMLIQIRSLLLNADYSTAMQYLMRYPPISDVQAFIQYCLHLHSPKEYNKPATYGVTHFSHITVAGKPHPNQERKDSFNTLAKKVNGRQQHQRDVRLMRMSSYSAQSSSNHFVNKPLAEQPMTFGESTFYTNGFTAATSSLKEVELMKEQVSILQSNLNDKDLVSRVAASRLLKAISDIDLLTGDSTTKSSIKSELRDIAETLSRSTVPEFTIRSVPLKIDAGAMRGAVEVAKEAGSPLRPPTLSGSFRPLSRSISRSLRNDNELKELHFDRKKNF</sequence>
<dbReference type="Proteomes" id="UP000887579">
    <property type="component" value="Unplaced"/>
</dbReference>
<proteinExistence type="predicted"/>
<organism evidence="1 2">
    <name type="scientific">Panagrolaimus sp. ES5</name>
    <dbReference type="NCBI Taxonomy" id="591445"/>
    <lineage>
        <taxon>Eukaryota</taxon>
        <taxon>Metazoa</taxon>
        <taxon>Ecdysozoa</taxon>
        <taxon>Nematoda</taxon>
        <taxon>Chromadorea</taxon>
        <taxon>Rhabditida</taxon>
        <taxon>Tylenchina</taxon>
        <taxon>Panagrolaimomorpha</taxon>
        <taxon>Panagrolaimoidea</taxon>
        <taxon>Panagrolaimidae</taxon>
        <taxon>Panagrolaimus</taxon>
    </lineage>
</organism>
<evidence type="ECO:0000313" key="2">
    <source>
        <dbReference type="WBParaSite" id="ES5_v2.g13938.t1"/>
    </source>
</evidence>